<sequence>MGDCPKRGKLNALVAEANDDEGGSTRVNPLQLRDSEAGTDLAQHSSRIKVVNSKAKPLQAMAYVELKVGAWTGKCNLMVVPLDDFDVILGMDFMLLANAMGTYLQDSVRSAEKKDSLMLAMQVKAGLRQGEQTYLAALIEIKSDVVQEVLDEVAELLQEFKDVFPPELPKKLPPRRAIDHAIELEPGARSAAQARYRMAPAELAELRKQLNGLLEAGQV</sequence>
<dbReference type="AlphaFoldDB" id="A0AAW2PGJ4"/>
<accession>A0AAW2PGJ4</accession>
<dbReference type="CDD" id="cd00303">
    <property type="entry name" value="retropepsin_like"/>
    <property type="match status" value="1"/>
</dbReference>
<comment type="caution">
    <text evidence="1">The sequence shown here is derived from an EMBL/GenBank/DDBJ whole genome shotgun (WGS) entry which is preliminary data.</text>
</comment>
<organism evidence="1">
    <name type="scientific">Sesamum angustifolium</name>
    <dbReference type="NCBI Taxonomy" id="2727405"/>
    <lineage>
        <taxon>Eukaryota</taxon>
        <taxon>Viridiplantae</taxon>
        <taxon>Streptophyta</taxon>
        <taxon>Embryophyta</taxon>
        <taxon>Tracheophyta</taxon>
        <taxon>Spermatophyta</taxon>
        <taxon>Magnoliopsida</taxon>
        <taxon>eudicotyledons</taxon>
        <taxon>Gunneridae</taxon>
        <taxon>Pentapetalae</taxon>
        <taxon>asterids</taxon>
        <taxon>lamiids</taxon>
        <taxon>Lamiales</taxon>
        <taxon>Pedaliaceae</taxon>
        <taxon>Sesamum</taxon>
    </lineage>
</organism>
<protein>
    <submittedName>
        <fullName evidence="1">Uncharacterized protein</fullName>
    </submittedName>
</protein>
<name>A0AAW2PGJ4_9LAMI</name>
<dbReference type="SUPFAM" id="SSF56672">
    <property type="entry name" value="DNA/RNA polymerases"/>
    <property type="match status" value="1"/>
</dbReference>
<dbReference type="InterPro" id="IPR021109">
    <property type="entry name" value="Peptidase_aspartic_dom_sf"/>
</dbReference>
<dbReference type="PANTHER" id="PTHR15503">
    <property type="entry name" value="LDOC1 RELATED"/>
    <property type="match status" value="1"/>
</dbReference>
<gene>
    <name evidence="1" type="ORF">Sangu_1010800</name>
</gene>
<dbReference type="InterPro" id="IPR032567">
    <property type="entry name" value="RTL1-rel"/>
</dbReference>
<dbReference type="PANTHER" id="PTHR15503:SF45">
    <property type="entry name" value="RNA-DIRECTED DNA POLYMERASE HOMOLOG"/>
    <property type="match status" value="1"/>
</dbReference>
<proteinExistence type="predicted"/>
<reference evidence="1" key="2">
    <citation type="journal article" date="2024" name="Plant">
        <title>Genomic evolution and insights into agronomic trait innovations of Sesamum species.</title>
        <authorList>
            <person name="Miao H."/>
            <person name="Wang L."/>
            <person name="Qu L."/>
            <person name="Liu H."/>
            <person name="Sun Y."/>
            <person name="Le M."/>
            <person name="Wang Q."/>
            <person name="Wei S."/>
            <person name="Zheng Y."/>
            <person name="Lin W."/>
            <person name="Duan Y."/>
            <person name="Cao H."/>
            <person name="Xiong S."/>
            <person name="Wang X."/>
            <person name="Wei L."/>
            <person name="Li C."/>
            <person name="Ma Q."/>
            <person name="Ju M."/>
            <person name="Zhao R."/>
            <person name="Li G."/>
            <person name="Mu C."/>
            <person name="Tian Q."/>
            <person name="Mei H."/>
            <person name="Zhang T."/>
            <person name="Gao T."/>
            <person name="Zhang H."/>
        </authorList>
    </citation>
    <scope>NUCLEOTIDE SEQUENCE</scope>
    <source>
        <strain evidence="1">G01</strain>
    </source>
</reference>
<dbReference type="InterPro" id="IPR043502">
    <property type="entry name" value="DNA/RNA_pol_sf"/>
</dbReference>
<dbReference type="Gene3D" id="2.40.70.10">
    <property type="entry name" value="Acid Proteases"/>
    <property type="match status" value="1"/>
</dbReference>
<dbReference type="Gene3D" id="3.10.10.10">
    <property type="entry name" value="HIV Type 1 Reverse Transcriptase, subunit A, domain 1"/>
    <property type="match status" value="1"/>
</dbReference>
<dbReference type="EMBL" id="JACGWK010000005">
    <property type="protein sequence ID" value="KAL0354295.1"/>
    <property type="molecule type" value="Genomic_DNA"/>
</dbReference>
<reference evidence="1" key="1">
    <citation type="submission" date="2020-06" db="EMBL/GenBank/DDBJ databases">
        <authorList>
            <person name="Li T."/>
            <person name="Hu X."/>
            <person name="Zhang T."/>
            <person name="Song X."/>
            <person name="Zhang H."/>
            <person name="Dai N."/>
            <person name="Sheng W."/>
            <person name="Hou X."/>
            <person name="Wei L."/>
        </authorList>
    </citation>
    <scope>NUCLEOTIDE SEQUENCE</scope>
    <source>
        <strain evidence="1">G01</strain>
        <tissue evidence="1">Leaf</tissue>
    </source>
</reference>
<evidence type="ECO:0000313" key="1">
    <source>
        <dbReference type="EMBL" id="KAL0354295.1"/>
    </source>
</evidence>